<dbReference type="Proteomes" id="UP000268652">
    <property type="component" value="Unassembled WGS sequence"/>
</dbReference>
<name>A0A3A9W6Q2_9ACTN</name>
<keyword evidence="5" id="KW-1185">Reference proteome</keyword>
<feature type="transmembrane region" description="Helical" evidence="2">
    <location>
        <begin position="336"/>
        <end position="352"/>
    </location>
</feature>
<evidence type="ECO:0000313" key="4">
    <source>
        <dbReference type="EMBL" id="RKN16333.1"/>
    </source>
</evidence>
<dbReference type="GO" id="GO:0022857">
    <property type="term" value="F:transmembrane transporter activity"/>
    <property type="evidence" value="ECO:0007669"/>
    <property type="project" value="InterPro"/>
</dbReference>
<dbReference type="RefSeq" id="WP_120699677.1">
    <property type="nucleotide sequence ID" value="NZ_RBDX01000030.1"/>
</dbReference>
<dbReference type="Gene3D" id="1.20.1250.20">
    <property type="entry name" value="MFS general substrate transporter like domains"/>
    <property type="match status" value="2"/>
</dbReference>
<feature type="transmembrane region" description="Helical" evidence="2">
    <location>
        <begin position="358"/>
        <end position="381"/>
    </location>
</feature>
<keyword evidence="2" id="KW-0812">Transmembrane</keyword>
<feature type="transmembrane region" description="Helical" evidence="2">
    <location>
        <begin position="141"/>
        <end position="161"/>
    </location>
</feature>
<organism evidence="3 6">
    <name type="scientific">Streptomyces radicis</name>
    <dbReference type="NCBI Taxonomy" id="1750517"/>
    <lineage>
        <taxon>Bacteria</taxon>
        <taxon>Bacillati</taxon>
        <taxon>Actinomycetota</taxon>
        <taxon>Actinomycetes</taxon>
        <taxon>Kitasatosporales</taxon>
        <taxon>Streptomycetaceae</taxon>
        <taxon>Streptomyces</taxon>
    </lineage>
</organism>
<evidence type="ECO:0000256" key="1">
    <source>
        <dbReference type="SAM" id="MobiDB-lite"/>
    </source>
</evidence>
<dbReference type="SUPFAM" id="SSF103473">
    <property type="entry name" value="MFS general substrate transporter"/>
    <property type="match status" value="1"/>
</dbReference>
<sequence length="461" mass="45914">MKESDQAREVGEAREVRDCYGRRHRVGETDRELLGGRGRRWMLWLPTAAMAGAGVLQYGYPLTALARSGTGGLGRGAVLAVLALWTVCQAAAVPLAERLCRGGALTTRGQVAAGGAACALALALAAVAVGGDGGASPGALLAGYALVGGVGAGLVYAACVATAARWHPDRAPAAVALVTAGYACGAVVPLLLVAAAGAEPASVAWLLGAVAAGALAAALACGALLREPPEHWWPADVDPRRWTLDKHLNRSLRRNRPALWETSAPPGTRSGTWRRLYAAVALGSAVLLLDLGALATAFAEEPTRAGALACAALAAGSGLGRLAVGHLAERLGRRRVLTAALVAAAVVQPGVLAGGPVAVVVCAAVAGCATGGCYPVLVGLLRGYFGGRGDQRAFAALYSAKALGGAGGCGLAALDAGASAVALALALAAALAVHTARRPRPALDPLPGLGPAAPRPAPERA</sequence>
<comment type="caution">
    <text evidence="3">The sequence shown here is derived from an EMBL/GenBank/DDBJ whole genome shotgun (WGS) entry which is preliminary data.</text>
</comment>
<feature type="compositionally biased region" description="Low complexity" evidence="1">
    <location>
        <begin position="443"/>
        <end position="452"/>
    </location>
</feature>
<dbReference type="EMBL" id="RBDX01000030">
    <property type="protein sequence ID" value="RKN04964.1"/>
    <property type="molecule type" value="Genomic_DNA"/>
</dbReference>
<feature type="transmembrane region" description="Helical" evidence="2">
    <location>
        <begin position="305"/>
        <end position="324"/>
    </location>
</feature>
<dbReference type="InterPro" id="IPR050327">
    <property type="entry name" value="Proton-linked_MCT"/>
</dbReference>
<feature type="region of interest" description="Disordered" evidence="1">
    <location>
        <begin position="442"/>
        <end position="461"/>
    </location>
</feature>
<dbReference type="InterPro" id="IPR036259">
    <property type="entry name" value="MFS_trans_sf"/>
</dbReference>
<proteinExistence type="predicted"/>
<evidence type="ECO:0000256" key="2">
    <source>
        <dbReference type="SAM" id="Phobius"/>
    </source>
</evidence>
<dbReference type="Proteomes" id="UP000275024">
    <property type="component" value="Unassembled WGS sequence"/>
</dbReference>
<feature type="transmembrane region" description="Helical" evidence="2">
    <location>
        <begin position="276"/>
        <end position="299"/>
    </location>
</feature>
<dbReference type="OrthoDB" id="3283589at2"/>
<evidence type="ECO:0000313" key="5">
    <source>
        <dbReference type="Proteomes" id="UP000268652"/>
    </source>
</evidence>
<evidence type="ECO:0000313" key="6">
    <source>
        <dbReference type="Proteomes" id="UP000275024"/>
    </source>
</evidence>
<protein>
    <submittedName>
        <fullName evidence="3">MFS transporter</fullName>
    </submittedName>
</protein>
<feature type="transmembrane region" description="Helical" evidence="2">
    <location>
        <begin position="203"/>
        <end position="225"/>
    </location>
</feature>
<evidence type="ECO:0000313" key="3">
    <source>
        <dbReference type="EMBL" id="RKN04964.1"/>
    </source>
</evidence>
<feature type="transmembrane region" description="Helical" evidence="2">
    <location>
        <begin position="72"/>
        <end position="96"/>
    </location>
</feature>
<dbReference type="EMBL" id="RBDY01000028">
    <property type="protein sequence ID" value="RKN16333.1"/>
    <property type="molecule type" value="Genomic_DNA"/>
</dbReference>
<dbReference type="InterPro" id="IPR011701">
    <property type="entry name" value="MFS"/>
</dbReference>
<reference evidence="5 6" key="1">
    <citation type="submission" date="2018-09" db="EMBL/GenBank/DDBJ databases">
        <title>Streptomyces sp. nov. DS1-2, an endophytic actinomycete isolated from roots of Dendrobium scabrilingue.</title>
        <authorList>
            <person name="Kuncharoen N."/>
            <person name="Kudo T."/>
            <person name="Ohkuma M."/>
            <person name="Yuki M."/>
            <person name="Tanasupawat S."/>
        </authorList>
    </citation>
    <scope>NUCLEOTIDE SEQUENCE [LARGE SCALE GENOMIC DNA]</scope>
    <source>
        <strain evidence="3 6">AZ1-7</strain>
        <strain evidence="4 5">DS1-2</strain>
    </source>
</reference>
<gene>
    <name evidence="4" type="ORF">D7318_26140</name>
    <name evidence="3" type="ORF">D7319_26645</name>
</gene>
<accession>A0A3A9W6Q2</accession>
<keyword evidence="2" id="KW-0472">Membrane</keyword>
<keyword evidence="2" id="KW-1133">Transmembrane helix</keyword>
<dbReference type="Pfam" id="PF07690">
    <property type="entry name" value="MFS_1"/>
    <property type="match status" value="1"/>
</dbReference>
<feature type="transmembrane region" description="Helical" evidence="2">
    <location>
        <begin position="41"/>
        <end position="60"/>
    </location>
</feature>
<dbReference type="AlphaFoldDB" id="A0A3A9W6Q2"/>
<dbReference type="PANTHER" id="PTHR11360">
    <property type="entry name" value="MONOCARBOXYLATE TRANSPORTER"/>
    <property type="match status" value="1"/>
</dbReference>
<feature type="transmembrane region" description="Helical" evidence="2">
    <location>
        <begin position="173"/>
        <end position="197"/>
    </location>
</feature>
<feature type="transmembrane region" description="Helical" evidence="2">
    <location>
        <begin position="108"/>
        <end position="129"/>
    </location>
</feature>